<proteinExistence type="predicted"/>
<name>A0A0K2UMA1_LEPSM</name>
<dbReference type="AlphaFoldDB" id="A0A0K2UMA1"/>
<sequence length="116" mass="12763">MRDFAKETASGLPVIVIRRSFSESDSLLLEIRIMALDKCRISAILEPPFPMIQPMESLGIDISKDVVFLLLSSTGALCLSREAIAMREGVRSDARGWLCAASRMGVEFLAFAVLGW</sequence>
<accession>A0A0K2UMA1</accession>
<organism evidence="1">
    <name type="scientific">Lepeophtheirus salmonis</name>
    <name type="common">Salmon louse</name>
    <name type="synonym">Caligus salmonis</name>
    <dbReference type="NCBI Taxonomy" id="72036"/>
    <lineage>
        <taxon>Eukaryota</taxon>
        <taxon>Metazoa</taxon>
        <taxon>Ecdysozoa</taxon>
        <taxon>Arthropoda</taxon>
        <taxon>Crustacea</taxon>
        <taxon>Multicrustacea</taxon>
        <taxon>Hexanauplia</taxon>
        <taxon>Copepoda</taxon>
        <taxon>Siphonostomatoida</taxon>
        <taxon>Caligidae</taxon>
        <taxon>Lepeophtheirus</taxon>
    </lineage>
</organism>
<evidence type="ECO:0000313" key="1">
    <source>
        <dbReference type="EMBL" id="CDW39383.1"/>
    </source>
</evidence>
<dbReference type="EMBL" id="HACA01022022">
    <property type="protein sequence ID" value="CDW39383.1"/>
    <property type="molecule type" value="Transcribed_RNA"/>
</dbReference>
<reference evidence="1" key="1">
    <citation type="submission" date="2014-05" db="EMBL/GenBank/DDBJ databases">
        <authorList>
            <person name="Chronopoulou M."/>
        </authorList>
    </citation>
    <scope>NUCLEOTIDE SEQUENCE</scope>
    <source>
        <tissue evidence="1">Whole organism</tissue>
    </source>
</reference>
<protein>
    <submittedName>
        <fullName evidence="1">Uncharacterized protein</fullName>
    </submittedName>
</protein>